<evidence type="ECO:0000256" key="1">
    <source>
        <dbReference type="SAM" id="MobiDB-lite"/>
    </source>
</evidence>
<feature type="compositionally biased region" description="Polar residues" evidence="1">
    <location>
        <begin position="125"/>
        <end position="141"/>
    </location>
</feature>
<protein>
    <recommendedName>
        <fullName evidence="4">DUF688 domain-containing protein</fullName>
    </recommendedName>
</protein>
<organism evidence="2 3">
    <name type="scientific">Cuscuta australis</name>
    <dbReference type="NCBI Taxonomy" id="267555"/>
    <lineage>
        <taxon>Eukaryota</taxon>
        <taxon>Viridiplantae</taxon>
        <taxon>Streptophyta</taxon>
        <taxon>Embryophyta</taxon>
        <taxon>Tracheophyta</taxon>
        <taxon>Spermatophyta</taxon>
        <taxon>Magnoliopsida</taxon>
        <taxon>eudicotyledons</taxon>
        <taxon>Gunneridae</taxon>
        <taxon>Pentapetalae</taxon>
        <taxon>asterids</taxon>
        <taxon>lamiids</taxon>
        <taxon>Solanales</taxon>
        <taxon>Convolvulaceae</taxon>
        <taxon>Cuscuteae</taxon>
        <taxon>Cuscuta</taxon>
        <taxon>Cuscuta subgen. Grammica</taxon>
        <taxon>Cuscuta sect. Cleistogrammica</taxon>
    </lineage>
</organism>
<comment type="caution">
    <text evidence="2">The sequence shown here is derived from an EMBL/GenBank/DDBJ whole genome shotgun (WGS) entry which is preliminary data.</text>
</comment>
<dbReference type="EMBL" id="NQVE01000183">
    <property type="protein sequence ID" value="RAL41655.1"/>
    <property type="molecule type" value="Genomic_DNA"/>
</dbReference>
<reference evidence="2 3" key="1">
    <citation type="submission" date="2018-06" db="EMBL/GenBank/DDBJ databases">
        <title>The Genome of Cuscuta australis (Dodder) Provides Insight into the Evolution of Plant Parasitism.</title>
        <authorList>
            <person name="Liu H."/>
        </authorList>
    </citation>
    <scope>NUCLEOTIDE SEQUENCE [LARGE SCALE GENOMIC DNA]</scope>
    <source>
        <strain evidence="3">cv. Yunnan</strain>
        <tissue evidence="2">Vines</tissue>
    </source>
</reference>
<feature type="region of interest" description="Disordered" evidence="1">
    <location>
        <begin position="55"/>
        <end position="165"/>
    </location>
</feature>
<evidence type="ECO:0008006" key="4">
    <source>
        <dbReference type="Google" id="ProtNLM"/>
    </source>
</evidence>
<dbReference type="PANTHER" id="PTHR33671:SF2">
    <property type="entry name" value="N-METHYLTRANSFERASE, PUTATIVE (DUF688)-RELATED"/>
    <property type="match status" value="1"/>
</dbReference>
<dbReference type="PANTHER" id="PTHR33671">
    <property type="entry name" value="N-METHYLTRANSFERASE, PUTATIVE (DUF688)-RELATED"/>
    <property type="match status" value="1"/>
</dbReference>
<name>A0A328D7G5_9ASTE</name>
<dbReference type="AlphaFoldDB" id="A0A328D7G5"/>
<accession>A0A328D7G5</accession>
<feature type="compositionally biased region" description="Low complexity" evidence="1">
    <location>
        <begin position="329"/>
        <end position="340"/>
    </location>
</feature>
<proteinExistence type="predicted"/>
<feature type="compositionally biased region" description="Basic and acidic residues" evidence="1">
    <location>
        <begin position="341"/>
        <end position="351"/>
    </location>
</feature>
<dbReference type="Proteomes" id="UP000249390">
    <property type="component" value="Unassembled WGS sequence"/>
</dbReference>
<dbReference type="InterPro" id="IPR007789">
    <property type="entry name" value="DUF688"/>
</dbReference>
<evidence type="ECO:0000313" key="3">
    <source>
        <dbReference type="Proteomes" id="UP000249390"/>
    </source>
</evidence>
<sequence>MEFSIEASQGQAMIPSSAKQSFSFFPPKTQNKYQFKALMEDKQLNFNQPLLSVRRTEASSSFTVPPPYKSELKSGPVRDPGVVPFRWEHSPGRPKHPSPSTSQTHPISAHDHKKPPIVPKLPPGRTSNAVVATSFSSSNGSVVEDDEEGEEEEEGRNESLSGQDESYVDALDTISSTNESFFLNCSANSGLSFATDPQTRDFMIDRFLPAAVSMASEMPQCTPKKQSPVDELQPRHHLISMAKADRRRPQLRYGPSFAHHYYQSHDYAEERCDDDDEDDDDGGGYLPSKACGLIPSFCLKGSFFLMNPVPGMRGRTRVPMSPNSSRMQTGSSSAASCSGTDNERSTSDVSERNSVVGLLTAEPHKNKDEFLDELKKKYTQKIDDHKLDGILACPYEPPPQIHEMQTQEDSRFCAMTEKTLHVNSVQDSKGEHSTLEDSPFIEASNRKEGLLSKPSKVYGKAQLFRSPYSGVNGSSIKETQTMKSIDFPVPPPLPMSPSESWLCRTLPSLSTKHSSLQRPYIFGKGDPRNQSCKVSSGDSKWETMVKTTKGHHQHWYSQELMALAPIPETQ</sequence>
<keyword evidence="3" id="KW-1185">Reference proteome</keyword>
<feature type="compositionally biased region" description="Acidic residues" evidence="1">
    <location>
        <begin position="143"/>
        <end position="155"/>
    </location>
</feature>
<feature type="region of interest" description="Disordered" evidence="1">
    <location>
        <begin position="314"/>
        <end position="360"/>
    </location>
</feature>
<dbReference type="Pfam" id="PF05097">
    <property type="entry name" value="DUF688"/>
    <property type="match status" value="1"/>
</dbReference>
<evidence type="ECO:0000313" key="2">
    <source>
        <dbReference type="EMBL" id="RAL41655.1"/>
    </source>
</evidence>
<gene>
    <name evidence="2" type="ORF">DM860_008837</name>
</gene>